<dbReference type="GO" id="GO:0005634">
    <property type="term" value="C:nucleus"/>
    <property type="evidence" value="ECO:0007669"/>
    <property type="project" value="UniProtKB-SubCell"/>
</dbReference>
<evidence type="ECO:0000313" key="11">
    <source>
        <dbReference type="Proteomes" id="UP001634394"/>
    </source>
</evidence>
<dbReference type="InterPro" id="IPR040309">
    <property type="entry name" value="Naf1"/>
</dbReference>
<accession>A0ABD3WXF7</accession>
<organism evidence="10 11">
    <name type="scientific">Sinanodonta woodiana</name>
    <name type="common">Chinese pond mussel</name>
    <name type="synonym">Anodonta woodiana</name>
    <dbReference type="NCBI Taxonomy" id="1069815"/>
    <lineage>
        <taxon>Eukaryota</taxon>
        <taxon>Metazoa</taxon>
        <taxon>Spiralia</taxon>
        <taxon>Lophotrochozoa</taxon>
        <taxon>Mollusca</taxon>
        <taxon>Bivalvia</taxon>
        <taxon>Autobranchia</taxon>
        <taxon>Heteroconchia</taxon>
        <taxon>Palaeoheterodonta</taxon>
        <taxon>Unionida</taxon>
        <taxon>Unionoidea</taxon>
        <taxon>Unionidae</taxon>
        <taxon>Unioninae</taxon>
        <taxon>Sinanodonta</taxon>
    </lineage>
</organism>
<dbReference type="GO" id="GO:0022618">
    <property type="term" value="P:protein-RNA complex assembly"/>
    <property type="evidence" value="ECO:0007669"/>
    <property type="project" value="UniProtKB-ARBA"/>
</dbReference>
<evidence type="ECO:0000256" key="7">
    <source>
        <dbReference type="ARBA" id="ARBA00022884"/>
    </source>
</evidence>
<feature type="region of interest" description="Disordered" evidence="9">
    <location>
        <begin position="596"/>
        <end position="629"/>
    </location>
</feature>
<keyword evidence="5" id="KW-0698">rRNA processing</keyword>
<dbReference type="Gene3D" id="2.40.10.230">
    <property type="entry name" value="Probable tRNA pseudouridine synthase domain"/>
    <property type="match status" value="1"/>
</dbReference>
<evidence type="ECO:0000256" key="8">
    <source>
        <dbReference type="ARBA" id="ARBA00023242"/>
    </source>
</evidence>
<keyword evidence="8" id="KW-0539">Nucleus</keyword>
<feature type="region of interest" description="Disordered" evidence="9">
    <location>
        <begin position="750"/>
        <end position="780"/>
    </location>
</feature>
<dbReference type="Pfam" id="PF04410">
    <property type="entry name" value="Gar1"/>
    <property type="match status" value="1"/>
</dbReference>
<comment type="subcellular location">
    <subcellularLocation>
        <location evidence="1">Nucleus</location>
    </subcellularLocation>
</comment>
<evidence type="ECO:0000256" key="2">
    <source>
        <dbReference type="ARBA" id="ARBA00009801"/>
    </source>
</evidence>
<protein>
    <recommendedName>
        <fullName evidence="3">H/ACA ribonucleoprotein complex non-core subunit NAF1</fullName>
    </recommendedName>
</protein>
<keyword evidence="7" id="KW-0694">RNA-binding</keyword>
<comment type="similarity">
    <text evidence="2">Belongs to the NAF1 family.</text>
</comment>
<feature type="compositionally biased region" description="Polar residues" evidence="9">
    <location>
        <begin position="528"/>
        <end position="544"/>
    </location>
</feature>
<reference evidence="10 11" key="1">
    <citation type="submission" date="2024-11" db="EMBL/GenBank/DDBJ databases">
        <title>Chromosome-level genome assembly of the freshwater bivalve Anodonta woodiana.</title>
        <authorList>
            <person name="Chen X."/>
        </authorList>
    </citation>
    <scope>NUCLEOTIDE SEQUENCE [LARGE SCALE GENOMIC DNA]</scope>
    <source>
        <strain evidence="10">MN2024</strain>
        <tissue evidence="10">Gills</tissue>
    </source>
</reference>
<comment type="caution">
    <text evidence="10">The sequence shown here is derived from an EMBL/GenBank/DDBJ whole genome shotgun (WGS) entry which is preliminary data.</text>
</comment>
<dbReference type="GO" id="GO:0003723">
    <property type="term" value="F:RNA binding"/>
    <property type="evidence" value="ECO:0007669"/>
    <property type="project" value="UniProtKB-KW"/>
</dbReference>
<dbReference type="Proteomes" id="UP001634394">
    <property type="component" value="Unassembled WGS sequence"/>
</dbReference>
<dbReference type="GO" id="GO:0006364">
    <property type="term" value="P:rRNA processing"/>
    <property type="evidence" value="ECO:0007669"/>
    <property type="project" value="UniProtKB-KW"/>
</dbReference>
<dbReference type="SUPFAM" id="SSF50447">
    <property type="entry name" value="Translation proteins"/>
    <property type="match status" value="1"/>
</dbReference>
<evidence type="ECO:0000256" key="6">
    <source>
        <dbReference type="ARBA" id="ARBA00022553"/>
    </source>
</evidence>
<feature type="region of interest" description="Disordered" evidence="9">
    <location>
        <begin position="892"/>
        <end position="919"/>
    </location>
</feature>
<dbReference type="AlphaFoldDB" id="A0ABD3WXF7"/>
<evidence type="ECO:0000256" key="1">
    <source>
        <dbReference type="ARBA" id="ARBA00004123"/>
    </source>
</evidence>
<dbReference type="EMBL" id="JBJQND010000005">
    <property type="protein sequence ID" value="KAL3877923.1"/>
    <property type="molecule type" value="Genomic_DNA"/>
</dbReference>
<evidence type="ECO:0000256" key="9">
    <source>
        <dbReference type="SAM" id="MobiDB-lite"/>
    </source>
</evidence>
<dbReference type="PANTHER" id="PTHR31633">
    <property type="entry name" value="H/ACA RIBONUCLEOPROTEIN COMPLEX NON-CORE SUBUNIT NAF1"/>
    <property type="match status" value="1"/>
</dbReference>
<dbReference type="PANTHER" id="PTHR31633:SF1">
    <property type="entry name" value="H_ACA RIBONUCLEOPROTEIN COMPLEX NON-CORE SUBUNIT NAF1"/>
    <property type="match status" value="1"/>
</dbReference>
<name>A0ABD3WXF7_SINWO</name>
<feature type="region of interest" description="Disordered" evidence="9">
    <location>
        <begin position="519"/>
        <end position="568"/>
    </location>
</feature>
<dbReference type="FunFam" id="2.40.10.230:FF:000002">
    <property type="entry name" value="H/ACA ribonucleoprotein complex non-core subunit NAF1"/>
    <property type="match status" value="1"/>
</dbReference>
<keyword evidence="6" id="KW-0597">Phosphoprotein</keyword>
<evidence type="ECO:0000256" key="5">
    <source>
        <dbReference type="ARBA" id="ARBA00022552"/>
    </source>
</evidence>
<dbReference type="InterPro" id="IPR038664">
    <property type="entry name" value="Gar1/Naf1_Cbf5-bd_sf"/>
</dbReference>
<feature type="compositionally biased region" description="Low complexity" evidence="9">
    <location>
        <begin position="299"/>
        <end position="312"/>
    </location>
</feature>
<dbReference type="InterPro" id="IPR007504">
    <property type="entry name" value="H/ACA_rnp_Gar1/Naf1"/>
</dbReference>
<evidence type="ECO:0000313" key="10">
    <source>
        <dbReference type="EMBL" id="KAL3877923.1"/>
    </source>
</evidence>
<sequence>MTAVEAVVVKDSRGTFVLGDSVNTIKESNAAMSTESSHKNLAAIATVDNQSKSDVPEVNLNAISTDNQSKSDMPEVNLNAISTDNQSKSDVPEVNLDAMATDNQSKSDVPEVNLNAMATDNQSKSDVPEVNLDEDKLGNFSNSPMVTDCDNDPVCKDLTTTITKKTGSKLQDKEGNVRNLEISHHIHLGHDKTEALVNSEPKLQSLSKNDAETATGIQFENIGHIEDCVAMVTIKTEPISDDLDNASTEHNFLPRSSHIQSDLNNEDSKQLVHQHGSNLEDPMGGGLMAYRVDGESDAESSCKSTSATSSLESSDEESNELNTETKINRLLDMDEDLDEKKVKKNKFGLEDIRTRGELCLDELPPIEDLQITVDEKVKLVPVGQVSSIIGCLVVVQSNMQIAPLNEDTVLFLEDRTAIGQVFEVFGPVVLPWYSFRFNSPADIENKGIKVGTPIFCAPEEENFTKYVFVNALRQVITVKADPDSTEFSQCQEWPPRDGGPKQGYRYSESQINPFHNVQEQHHQDRNQQVHFAQRNRSNQWRPQTSDSRSSGFQFGGSPSFSSRFNQPFVSNNSNNCPAEFQMRGQLNDFSNIREPHSGGQMHRIGNNLGSSQAERNHSPRMGQDQPPRMGNFRPNQSHMELRLTPQSEMQPQRNHFSQNQQGPLFMGHNQSEAPIGQPPFGGNRFQTEMQGSELNNRQGTYQSCPGSNAGLYFTGPSPDRPMLGRDKGPHFTGPSPDRPMLGRDMERQFTGPSPDRPMLGRDMERQFTGPSPDRPMLGRDMERQFIGPSPDRDMLGRDMEHQLMGSSPNRALLGRDMERQLIGSSQDRAMLGREEGPQFTEQFSDRLIQGKDRNAYQQPFSNYGQFSNSFRASSNFNNQMNHSVEQISNRGQNYQTGNADSHGFGGPLRRHHFNQSPQGNLVDSRLIYNKNTF</sequence>
<dbReference type="InterPro" id="IPR009000">
    <property type="entry name" value="Transl_B-barrel_sf"/>
</dbReference>
<keyword evidence="4" id="KW-0690">Ribosome biogenesis</keyword>
<gene>
    <name evidence="10" type="ORF">ACJMK2_035564</name>
</gene>
<feature type="region of interest" description="Disordered" evidence="9">
    <location>
        <begin position="486"/>
        <end position="507"/>
    </location>
</feature>
<feature type="region of interest" description="Disordered" evidence="9">
    <location>
        <begin position="294"/>
        <end position="322"/>
    </location>
</feature>
<evidence type="ECO:0000256" key="4">
    <source>
        <dbReference type="ARBA" id="ARBA00022517"/>
    </source>
</evidence>
<evidence type="ECO:0000256" key="3">
    <source>
        <dbReference type="ARBA" id="ARBA00021438"/>
    </source>
</evidence>
<feature type="compositionally biased region" description="Low complexity" evidence="9">
    <location>
        <begin position="545"/>
        <end position="564"/>
    </location>
</feature>
<keyword evidence="11" id="KW-1185">Reference proteome</keyword>
<proteinExistence type="inferred from homology"/>
<dbReference type="GO" id="GO:0043489">
    <property type="term" value="P:RNA stabilization"/>
    <property type="evidence" value="ECO:0007669"/>
    <property type="project" value="UniProtKB-ARBA"/>
</dbReference>